<name>A0A6P8HKZ9_ACTTE</name>
<dbReference type="InterPro" id="IPR028101">
    <property type="entry name" value="DUF4616"/>
</dbReference>
<keyword evidence="2" id="KW-1185">Reference proteome</keyword>
<feature type="compositionally biased region" description="Polar residues" evidence="1">
    <location>
        <begin position="169"/>
        <end position="178"/>
    </location>
</feature>
<feature type="region of interest" description="Disordered" evidence="1">
    <location>
        <begin position="114"/>
        <end position="139"/>
    </location>
</feature>
<organism evidence="2 3">
    <name type="scientific">Actinia tenebrosa</name>
    <name type="common">Australian red waratah sea anemone</name>
    <dbReference type="NCBI Taxonomy" id="6105"/>
    <lineage>
        <taxon>Eukaryota</taxon>
        <taxon>Metazoa</taxon>
        <taxon>Cnidaria</taxon>
        <taxon>Anthozoa</taxon>
        <taxon>Hexacorallia</taxon>
        <taxon>Actiniaria</taxon>
        <taxon>Actiniidae</taxon>
        <taxon>Actinia</taxon>
    </lineage>
</organism>
<dbReference type="OrthoDB" id="5989533at2759"/>
<feature type="compositionally biased region" description="Basic residues" evidence="1">
    <location>
        <begin position="208"/>
        <end position="226"/>
    </location>
</feature>
<sequence length="226" mass="26411">MMKADKGYHTRLVKKAVGRYYETKRKLYLQSLPENEERTQQLKSDNKLRSRRKRLFTARCKVADGEDLNLIKQLNYEYVSDEENGIREDSGKWVVRHPAWRSEEADSLMERLQSKVETQRSERPRVSRVGGLPSTRCKPRNPVMWAVQRQPRNIVPTIERSPSRSPSPVQRTGRNIVSTLEHLPSRSPSPVRRTGRKRTRNNVIGRVTRSKSKSPRKAPKRKSRKD</sequence>
<dbReference type="InParanoid" id="A0A6P8HKZ9"/>
<evidence type="ECO:0000256" key="1">
    <source>
        <dbReference type="SAM" id="MobiDB-lite"/>
    </source>
</evidence>
<gene>
    <name evidence="3" type="primary">LOC116290403</name>
</gene>
<dbReference type="AlphaFoldDB" id="A0A6P8HKZ9"/>
<evidence type="ECO:0000313" key="3">
    <source>
        <dbReference type="RefSeq" id="XP_031553285.1"/>
    </source>
</evidence>
<protein>
    <submittedName>
        <fullName evidence="3">Serine/arginine repetitive matrix protein 2-like</fullName>
    </submittedName>
</protein>
<evidence type="ECO:0000313" key="2">
    <source>
        <dbReference type="Proteomes" id="UP000515163"/>
    </source>
</evidence>
<dbReference type="GeneID" id="116290403"/>
<dbReference type="RefSeq" id="XP_031553285.1">
    <property type="nucleotide sequence ID" value="XM_031697425.1"/>
</dbReference>
<dbReference type="Proteomes" id="UP000515163">
    <property type="component" value="Unplaced"/>
</dbReference>
<dbReference type="PANTHER" id="PTHR14375">
    <property type="entry name" value="SIMILAR TO RIKEN CDNA 4931414P19"/>
    <property type="match status" value="1"/>
</dbReference>
<dbReference type="KEGG" id="aten:116290403"/>
<dbReference type="PANTHER" id="PTHR14375:SF2">
    <property type="entry name" value="SIMILAR TO RIKEN CDNA 4931414P19"/>
    <property type="match status" value="1"/>
</dbReference>
<feature type="compositionally biased region" description="Basic and acidic residues" evidence="1">
    <location>
        <begin position="114"/>
        <end position="125"/>
    </location>
</feature>
<reference evidence="3" key="1">
    <citation type="submission" date="2025-08" db="UniProtKB">
        <authorList>
            <consortium name="RefSeq"/>
        </authorList>
    </citation>
    <scope>IDENTIFICATION</scope>
    <source>
        <tissue evidence="3">Tentacle</tissue>
    </source>
</reference>
<proteinExistence type="predicted"/>
<accession>A0A6P8HKZ9</accession>
<dbReference type="Pfam" id="PF15394">
    <property type="entry name" value="DUF4616"/>
    <property type="match status" value="1"/>
</dbReference>
<feature type="region of interest" description="Disordered" evidence="1">
    <location>
        <begin position="152"/>
        <end position="226"/>
    </location>
</feature>